<dbReference type="OrthoDB" id="10065820at2759"/>
<dbReference type="AlphaFoldDB" id="A0A811JX89"/>
<feature type="compositionally biased region" description="Basic and acidic residues" evidence="1">
    <location>
        <begin position="470"/>
        <end position="484"/>
    </location>
</feature>
<feature type="region of interest" description="Disordered" evidence="1">
    <location>
        <begin position="520"/>
        <end position="586"/>
    </location>
</feature>
<evidence type="ECO:0000256" key="1">
    <source>
        <dbReference type="SAM" id="MobiDB-lite"/>
    </source>
</evidence>
<gene>
    <name evidence="2" type="ORF">BOKJ2_LOCUS2447</name>
</gene>
<dbReference type="Proteomes" id="UP000783686">
    <property type="component" value="Unassembled WGS sequence"/>
</dbReference>
<feature type="compositionally biased region" description="Basic residues" evidence="1">
    <location>
        <begin position="573"/>
        <end position="586"/>
    </location>
</feature>
<feature type="compositionally biased region" description="Basic and acidic residues" evidence="1">
    <location>
        <begin position="401"/>
        <end position="426"/>
    </location>
</feature>
<name>A0A811JX89_9BILA</name>
<reference evidence="2" key="1">
    <citation type="submission" date="2020-09" db="EMBL/GenBank/DDBJ databases">
        <authorList>
            <person name="Kikuchi T."/>
        </authorList>
    </citation>
    <scope>NUCLEOTIDE SEQUENCE</scope>
    <source>
        <strain evidence="2">SH1</strain>
    </source>
</reference>
<evidence type="ECO:0000313" key="3">
    <source>
        <dbReference type="Proteomes" id="UP000614601"/>
    </source>
</evidence>
<feature type="region of interest" description="Disordered" evidence="1">
    <location>
        <begin position="153"/>
        <end position="176"/>
    </location>
</feature>
<protein>
    <submittedName>
        <fullName evidence="2">Uncharacterized protein</fullName>
    </submittedName>
</protein>
<dbReference type="InterPro" id="IPR031937">
    <property type="entry name" value="PNISR"/>
</dbReference>
<evidence type="ECO:0000313" key="2">
    <source>
        <dbReference type="EMBL" id="CAD5207937.1"/>
    </source>
</evidence>
<sequence length="586" mass="67376">MDHNLFNPSTYINVPNNEVDWASLAKRWIQTKFDGDVEVLDKSTGGEARGVSSEAMGHTLSVRPSAGYGYPTQAHIPPCASLSASLAPPYYVRPLPPPGFFNPPADFRPQFFNNRPQPFTTPKPHIPPVSYSSSTFNSTLKFNPVPPLFQAASNATSTAESSDSKWNKNNNNSEEIHMPDYEVDGAMAHWMNDTNNDPAHWIDNRIDQASRKKLPQWILEGLEKAEQEKRKQMEREQKVQEDLKKDSEREARRRAKGKGKFDSDSEDDGDDFKQLDAKRVFASDSVIKEKMTVRCEDLVENKTRAVKRLMFSILMQASEVAIEDQFNKAFERFKKLGRRVVASTSASNALTAIAQYTDDEETTDDEKSEDKNRVVELSEGFKRKLEKDLSEEQQEANKGNDCGRNEGNDMHNPSKRDHSNTDETKTKGQTGFQEEKFKARRSSDNEHFEGYSCKISKERESRVYPGRSSSNERCHQSGLKERLGKGFSNDNKNEANRYDELRADKCFKDSDRQCRVDCNGSRSAYRKSNDRRRGYDDYGDSIYKRSENYDYRTSDTKRNVRSDRERKESEKRLRSRSHERKRSRRS</sequence>
<feature type="region of interest" description="Disordered" evidence="1">
    <location>
        <begin position="228"/>
        <end position="270"/>
    </location>
</feature>
<proteinExistence type="predicted"/>
<organism evidence="2 3">
    <name type="scientific">Bursaphelenchus okinawaensis</name>
    <dbReference type="NCBI Taxonomy" id="465554"/>
    <lineage>
        <taxon>Eukaryota</taxon>
        <taxon>Metazoa</taxon>
        <taxon>Ecdysozoa</taxon>
        <taxon>Nematoda</taxon>
        <taxon>Chromadorea</taxon>
        <taxon>Rhabditida</taxon>
        <taxon>Tylenchina</taxon>
        <taxon>Tylenchomorpha</taxon>
        <taxon>Aphelenchoidea</taxon>
        <taxon>Aphelenchoididae</taxon>
        <taxon>Bursaphelenchus</taxon>
    </lineage>
</organism>
<feature type="compositionally biased region" description="Basic and acidic residues" evidence="1">
    <location>
        <begin position="228"/>
        <end position="251"/>
    </location>
</feature>
<feature type="region of interest" description="Disordered" evidence="1">
    <location>
        <begin position="384"/>
        <end position="495"/>
    </location>
</feature>
<dbReference type="Pfam" id="PF15996">
    <property type="entry name" value="PNISR"/>
    <property type="match status" value="1"/>
</dbReference>
<feature type="compositionally biased region" description="Basic and acidic residues" evidence="1">
    <location>
        <begin position="433"/>
        <end position="462"/>
    </location>
</feature>
<comment type="caution">
    <text evidence="2">The sequence shown here is derived from an EMBL/GenBank/DDBJ whole genome shotgun (WGS) entry which is preliminary data.</text>
</comment>
<dbReference type="EMBL" id="CAJFDH010000001">
    <property type="protein sequence ID" value="CAD5207937.1"/>
    <property type="molecule type" value="Genomic_DNA"/>
</dbReference>
<keyword evidence="3" id="KW-1185">Reference proteome</keyword>
<dbReference type="EMBL" id="CAJFCW020000001">
    <property type="protein sequence ID" value="CAG9086883.1"/>
    <property type="molecule type" value="Genomic_DNA"/>
</dbReference>
<dbReference type="Proteomes" id="UP000614601">
    <property type="component" value="Unassembled WGS sequence"/>
</dbReference>
<dbReference type="PANTHER" id="PTHR31518">
    <property type="entry name" value="ARGININE/SERINE-RICH PROTEIN PNISR"/>
    <property type="match status" value="1"/>
</dbReference>
<accession>A0A811JX89</accession>
<feature type="compositionally biased region" description="Basic and acidic residues" evidence="1">
    <location>
        <begin position="527"/>
        <end position="572"/>
    </location>
</feature>